<reference evidence="2" key="1">
    <citation type="submission" date="2017-06" db="EMBL/GenBank/DDBJ databases">
        <authorList>
            <person name="Varghese N."/>
            <person name="Submissions S."/>
        </authorList>
    </citation>
    <scope>NUCLEOTIDE SEQUENCE [LARGE SCALE GENOMIC DNA]</scope>
    <source>
        <strain evidence="2">LNB2</strain>
    </source>
</reference>
<dbReference type="Proteomes" id="UP000198281">
    <property type="component" value="Unassembled WGS sequence"/>
</dbReference>
<dbReference type="RefSeq" id="WP_089219397.1">
    <property type="nucleotide sequence ID" value="NZ_FZOS01000008.1"/>
</dbReference>
<gene>
    <name evidence="1" type="ORF">SAMN06295912_108111</name>
</gene>
<dbReference type="OrthoDB" id="7172230at2"/>
<dbReference type="EMBL" id="FZOS01000008">
    <property type="protein sequence ID" value="SNS53043.1"/>
    <property type="molecule type" value="Genomic_DNA"/>
</dbReference>
<organism evidence="1 2">
    <name type="scientific">Edaphosphingomonas laterariae</name>
    <dbReference type="NCBI Taxonomy" id="861865"/>
    <lineage>
        <taxon>Bacteria</taxon>
        <taxon>Pseudomonadati</taxon>
        <taxon>Pseudomonadota</taxon>
        <taxon>Alphaproteobacteria</taxon>
        <taxon>Sphingomonadales</taxon>
        <taxon>Rhizorhabdaceae</taxon>
        <taxon>Edaphosphingomonas</taxon>
    </lineage>
</organism>
<evidence type="ECO:0000313" key="2">
    <source>
        <dbReference type="Proteomes" id="UP000198281"/>
    </source>
</evidence>
<keyword evidence="2" id="KW-1185">Reference proteome</keyword>
<protein>
    <recommendedName>
        <fullName evidence="3">Phage tail protein</fullName>
    </recommendedName>
</protein>
<name>A0A239F9Q8_9SPHN</name>
<proteinExistence type="predicted"/>
<evidence type="ECO:0000313" key="1">
    <source>
        <dbReference type="EMBL" id="SNS53043.1"/>
    </source>
</evidence>
<evidence type="ECO:0008006" key="3">
    <source>
        <dbReference type="Google" id="ProtNLM"/>
    </source>
</evidence>
<sequence>MSKVLRTAAMVVGVAAIAVATAGAGLALASGVALSTGITAATAVVGVSLSTLATVSAGLTLAANLTAKKPGGLSGMQTSWQSDPNAGLPYVMGRTRVSGNIVFRYAYGSDNAYQSIVTVLSAGGPIQAMDGLYLDDAAQTVTGGSLPGKLNGLIWHRHQLGATPEASALTSPAGAIPGWTSSSKLSGYAATMLTLKFDAKGKTQLTREPKAAWLVRGVKVYDPRLDSTYPGGSGACRALVESTYVYSENPWLHALTWCLGRWQNGKRVIGIGAPIAGVDVAAYVEAANVADANGWKIGGQVTSRPDTKWNALKAMCQAGGGFPIALGAKISCIVNTPRVSLTTVTTNDLAGGAKLTATQPRRDRINGVVPRYRSEAHSWEIVPAKLVDVPAHVTFDGGPRTREIEYSLVQQAGQAAQLARYDIEDSREFGPIDLPLKLRFYGYKPGDVVTVNIPEIGLNGQTVLLLDRSLSPASGIVSFSARSETAGKHPFALGQTTTPPPTAGVSGPALVPTPTTAEWAITATSIVNGAEEIPALVIGGESASIGTDAIVFEYRPYTGTQGPDDDWIGAGVTPTGIRKLEVTSVTGDTQYQVSITYRLRGEYGARLILGPVTTSPPLAGTPGADGAGAYTLVAEGSATVTPTSVTKTASGWNGGAHTSIAYKDAAQMLARVPAGHHDFMVGLTTAPGAAGHYNTGDYNIYAIAGELHYYRRGVYQAPLGQCQAGDLIGSRSNDYRVEYFRIRDGREVVLASHAPDHPNQRLYGMVSSAPDGYTVDGIAFAAVAPVAKSLFVEQDKRVITYDRLDAISPAVQTTTFRATADKINGDILWQLEDAAGNLLNPVSYINSIYGSVTNLMPMSQDLSAAAYWSVAFGTAVSPNTHVAPDGTLTADTITSATATDDAYIYNPITVANDGVWRTGSIFLKKTVGATTFPQVGIQYQGGATAMCRLAINTDTGEAVETGWTGGAPHSVEDYGDYWRVVMPLPNNSLGNTTFLLILFPASGFTASFPTLDVTATGSIVVWGGQLLEGGLARTYIKTGATGITAMAGPEVSMTAANFNAAKGSTGGVVLRAVACDGAVFTASGSLAKVKDGADGLSIAELTVYRRGTSAPAMPSGGSYNFTTGVLTPPSSWSASIPAGNDPLYAATGTVAVQGIGGTATPTWAGVGLLAQEGSAVDMIFRRSASQPATPSASATVPAGWYSDTGGVPAGADPIWVSFGSRPNAGANWTWQVAKRFEGPAGTPGTSPLSMAFSPGIIPVACSSTGVPKSGALPKTSQTIVRHGNTPVEASSTYSITPTDCAATISAAGLITVTDVTAINATLSVTATYDGVSQTRVLEVTQTRDGVSPTGTFTGGRTETITVLVPAYGSCNLQGRIQYTGTTTSGTAVVQILSAPSGSTTWTVRATASAAYGPSEGWAASPSTTFVNATGTDVLMKFRIDGSGWSGIPIESGCWIKGTVSTT</sequence>
<accession>A0A239F9Q8</accession>